<dbReference type="RefSeq" id="WP_005980085.1">
    <property type="nucleotide sequence ID" value="NZ_CABKNW010000004.1"/>
</dbReference>
<name>A0AAX2JAT1_9FUSO</name>
<dbReference type="KEGG" id="ful:C4N20_15805"/>
<dbReference type="Proteomes" id="UP000249008">
    <property type="component" value="Chromosome 1"/>
</dbReference>
<sequence length="65" mass="7939">MINTQIKELINPKEDKRLVKIIVKGFLKLIYLKIIKREDITKEAVDEMIDYFKNDTNYKYKQYIK</sequence>
<protein>
    <submittedName>
        <fullName evidence="1">Uncharacterized protein</fullName>
    </submittedName>
</protein>
<dbReference type="EMBL" id="LS483487">
    <property type="protein sequence ID" value="SQJ03980.1"/>
    <property type="molecule type" value="Genomic_DNA"/>
</dbReference>
<dbReference type="GeneID" id="78456293"/>
<evidence type="ECO:0000313" key="2">
    <source>
        <dbReference type="Proteomes" id="UP000249008"/>
    </source>
</evidence>
<dbReference type="AlphaFoldDB" id="A0AAX2JAT1"/>
<gene>
    <name evidence="1" type="ORF">NCTC12112_01743</name>
</gene>
<accession>A0AAX2JAT1</accession>
<proteinExistence type="predicted"/>
<organism evidence="1 2">
    <name type="scientific">Fusobacterium ulcerans</name>
    <dbReference type="NCBI Taxonomy" id="861"/>
    <lineage>
        <taxon>Bacteria</taxon>
        <taxon>Fusobacteriati</taxon>
        <taxon>Fusobacteriota</taxon>
        <taxon>Fusobacteriia</taxon>
        <taxon>Fusobacteriales</taxon>
        <taxon>Fusobacteriaceae</taxon>
        <taxon>Fusobacterium</taxon>
    </lineage>
</organism>
<evidence type="ECO:0000313" key="1">
    <source>
        <dbReference type="EMBL" id="SQJ03980.1"/>
    </source>
</evidence>
<reference evidence="1 2" key="1">
    <citation type="submission" date="2018-06" db="EMBL/GenBank/DDBJ databases">
        <authorList>
            <consortium name="Pathogen Informatics"/>
            <person name="Doyle S."/>
        </authorList>
    </citation>
    <scope>NUCLEOTIDE SEQUENCE [LARGE SCALE GENOMIC DNA]</scope>
    <source>
        <strain evidence="1 2">NCTC12112</strain>
    </source>
</reference>